<dbReference type="InterPro" id="IPR011129">
    <property type="entry name" value="CSD"/>
</dbReference>
<dbReference type="PROSITE" id="PS00352">
    <property type="entry name" value="CSD_1"/>
    <property type="match status" value="1"/>
</dbReference>
<feature type="compositionally biased region" description="Low complexity" evidence="6">
    <location>
        <begin position="399"/>
        <end position="425"/>
    </location>
</feature>
<comment type="similarity">
    <text evidence="5">Belongs to the UNR family.</text>
</comment>
<accession>A0A7R9NWI3</accession>
<dbReference type="FunFam" id="2.40.50.140:FF:000055">
    <property type="entry name" value="Cold shock domain containing E1, RNA-binding"/>
    <property type="match status" value="1"/>
</dbReference>
<keyword evidence="2" id="KW-0963">Cytoplasm</keyword>
<dbReference type="GO" id="GO:1905172">
    <property type="term" value="F:RISC complex binding"/>
    <property type="evidence" value="ECO:0007669"/>
    <property type="project" value="UniProtKB-ARBA"/>
</dbReference>
<evidence type="ECO:0000256" key="4">
    <source>
        <dbReference type="ARBA" id="ARBA00022884"/>
    </source>
</evidence>
<dbReference type="CDD" id="cd04458">
    <property type="entry name" value="CSP_CDS"/>
    <property type="match status" value="3"/>
</dbReference>
<dbReference type="InterPro" id="IPR002059">
    <property type="entry name" value="CSP_DNA-bd"/>
</dbReference>
<keyword evidence="3" id="KW-0677">Repeat</keyword>
<organism evidence="8">
    <name type="scientific">Timema tahoe</name>
    <dbReference type="NCBI Taxonomy" id="61484"/>
    <lineage>
        <taxon>Eukaryota</taxon>
        <taxon>Metazoa</taxon>
        <taxon>Ecdysozoa</taxon>
        <taxon>Arthropoda</taxon>
        <taxon>Hexapoda</taxon>
        <taxon>Insecta</taxon>
        <taxon>Pterygota</taxon>
        <taxon>Neoptera</taxon>
        <taxon>Polyneoptera</taxon>
        <taxon>Phasmatodea</taxon>
        <taxon>Timematodea</taxon>
        <taxon>Timematoidea</taxon>
        <taxon>Timematidae</taxon>
        <taxon>Timema</taxon>
    </lineage>
</organism>
<feature type="region of interest" description="Disordered" evidence="6">
    <location>
        <begin position="917"/>
        <end position="942"/>
    </location>
</feature>
<dbReference type="PANTHER" id="PTHR12913:SF1">
    <property type="entry name" value="COLD SHOCK DOMAIN-CONTAINING PROTEIN E1"/>
    <property type="match status" value="1"/>
</dbReference>
<feature type="compositionally biased region" description="Polar residues" evidence="6">
    <location>
        <begin position="436"/>
        <end position="451"/>
    </location>
</feature>
<dbReference type="AlphaFoldDB" id="A0A7R9NWI3"/>
<feature type="domain" description="CSD" evidence="7">
    <location>
        <begin position="827"/>
        <end position="894"/>
    </location>
</feature>
<keyword evidence="4" id="KW-0694">RNA-binding</keyword>
<feature type="domain" description="CSD" evidence="7">
    <location>
        <begin position="479"/>
        <end position="543"/>
    </location>
</feature>
<protein>
    <recommendedName>
        <fullName evidence="7">CSD domain-containing protein</fullName>
    </recommendedName>
</protein>
<sequence>MNNRNDSAYSDEEGERMELSEKLIPTSTQAMDPIEELRRFIEGQHNVNPSILQALNKLEESIFTGAFYFEQTEQAEHPKRARRNDTSEYYEYSDHLLVLDLFPPILPRTGQMELSLKMDLIVEADAVMCADNEMSLDLQHFQNCEDTFIEEIVAKHLETTEKQENDDNETPKQVTNQDASKYIAGLRCYFMQEGNEGIPHSFISTRYLHRLCTGAVNKKNIVTQTDVSQLTGIHCISINLKHSAAHSIATNTQNGQNRYENTYPLSTVHVDNKHALFHCVPLQILPVEDHVMHSQMRHTNCREHRTGNRSSLHAGAPHRIESSANPRVLPSPCYPYTKWKSFQSPAMNSDSAILDYKPLTITSNSTATPNFHNLSNGTHFNSGNNHYQDLQSSPKEIPNNLYSSKASSSNSYSPQYDSYSSSNNSRGGGRFPIGTFTGNEGSSNIYNGDTMSSPTVSNANNSTNNSSYNDSSQNNQGTRETGIIEKLLHSYGFIQCCERQARLFFHFSQFNGNIEHLKIGDPVEFEMTYDRRTGKPIASAVTKIAPEVVLSEERVTGTVTTELRAEGSGGDTQGRISYENRGECFFLPYNKDDVEGNVTLCSGDKCFFVKSGNLGACHIRLENPAHPVKYQGVICSMKESFGFIERADVVKEIFFHFSEAKTVKDELRLGDDVEFIIQTRNVIRASLSSAAEDGEIEVRISLSSAAEDGEIEGKEVACNITRLEAGSVVFEDVCTEVVKGQVLKPLERGQQARQHQNDPLPGRIRYRAPDHSEVEIPFGDKDQRGDFTLKHGDWVQFRIATDRRDQLQRATNISLQEESFNVSGERREQGAVVALKEGFGFIRCAERESRLFFHFNEVLDVDRDICINDEVEFTIVQEQTSFSNSRQSAIRIKHLPTGTVQFEVVIEKNVSGVISKEIPPQNGNFGTRSPTKTNSQISYSEN</sequence>
<evidence type="ECO:0000256" key="2">
    <source>
        <dbReference type="ARBA" id="ARBA00022490"/>
    </source>
</evidence>
<dbReference type="InterPro" id="IPR056400">
    <property type="entry name" value="CSDE1"/>
</dbReference>
<gene>
    <name evidence="8" type="ORF">TTEB3V08_LOCUS6569</name>
</gene>
<dbReference type="InterPro" id="IPR019844">
    <property type="entry name" value="CSD_CS"/>
</dbReference>
<feature type="region of interest" description="Disordered" evidence="6">
    <location>
        <begin position="301"/>
        <end position="326"/>
    </location>
</feature>
<name>A0A7R9NWI3_9NEOP</name>
<feature type="compositionally biased region" description="Polar residues" evidence="6">
    <location>
        <begin position="370"/>
        <end position="394"/>
    </location>
</feature>
<proteinExistence type="inferred from homology"/>
<dbReference type="SMART" id="SM00357">
    <property type="entry name" value="CSP"/>
    <property type="match status" value="3"/>
</dbReference>
<dbReference type="EMBL" id="OE002364">
    <property type="protein sequence ID" value="CAD7458593.1"/>
    <property type="molecule type" value="Genomic_DNA"/>
</dbReference>
<dbReference type="InterPro" id="IPR012340">
    <property type="entry name" value="NA-bd_OB-fold"/>
</dbReference>
<dbReference type="Pfam" id="PF00313">
    <property type="entry name" value="CSD"/>
    <property type="match status" value="3"/>
</dbReference>
<feature type="compositionally biased region" description="Polar residues" evidence="6">
    <location>
        <begin position="921"/>
        <end position="942"/>
    </location>
</feature>
<dbReference type="Pfam" id="PF23456">
    <property type="entry name" value="CSDE1"/>
    <property type="match status" value="1"/>
</dbReference>
<feature type="compositionally biased region" description="Low complexity" evidence="6">
    <location>
        <begin position="452"/>
        <end position="475"/>
    </location>
</feature>
<evidence type="ECO:0000256" key="5">
    <source>
        <dbReference type="ARBA" id="ARBA00044751"/>
    </source>
</evidence>
<dbReference type="GO" id="GO:0003723">
    <property type="term" value="F:RNA binding"/>
    <property type="evidence" value="ECO:0007669"/>
    <property type="project" value="UniProtKB-KW"/>
</dbReference>
<dbReference type="GO" id="GO:0005737">
    <property type="term" value="C:cytoplasm"/>
    <property type="evidence" value="ECO:0007669"/>
    <property type="project" value="UniProtKB-SubCell"/>
</dbReference>
<feature type="region of interest" description="Disordered" evidence="6">
    <location>
        <begin position="370"/>
        <end position="477"/>
    </location>
</feature>
<dbReference type="Gene3D" id="2.40.50.140">
    <property type="entry name" value="Nucleic acid-binding proteins"/>
    <property type="match status" value="3"/>
</dbReference>
<evidence type="ECO:0000256" key="3">
    <source>
        <dbReference type="ARBA" id="ARBA00022737"/>
    </source>
</evidence>
<feature type="domain" description="CSD" evidence="7">
    <location>
        <begin position="629"/>
        <end position="702"/>
    </location>
</feature>
<evidence type="ECO:0000259" key="7">
    <source>
        <dbReference type="PROSITE" id="PS51857"/>
    </source>
</evidence>
<dbReference type="SUPFAM" id="SSF50249">
    <property type="entry name" value="Nucleic acid-binding proteins"/>
    <property type="match status" value="3"/>
</dbReference>
<dbReference type="PANTHER" id="PTHR12913">
    <property type="entry name" value="UNR PROTEIN N-RAS UPSTREAM GENE PROTEIN"/>
    <property type="match status" value="1"/>
</dbReference>
<dbReference type="PROSITE" id="PS51857">
    <property type="entry name" value="CSD_2"/>
    <property type="match status" value="3"/>
</dbReference>
<evidence type="ECO:0000313" key="8">
    <source>
        <dbReference type="EMBL" id="CAD7458593.1"/>
    </source>
</evidence>
<reference evidence="8" key="1">
    <citation type="submission" date="2020-11" db="EMBL/GenBank/DDBJ databases">
        <authorList>
            <person name="Tran Van P."/>
        </authorList>
    </citation>
    <scope>NUCLEOTIDE SEQUENCE</scope>
</reference>
<comment type="subcellular location">
    <subcellularLocation>
        <location evidence="1">Cytoplasm</location>
    </subcellularLocation>
</comment>
<evidence type="ECO:0000256" key="1">
    <source>
        <dbReference type="ARBA" id="ARBA00004496"/>
    </source>
</evidence>
<evidence type="ECO:0000256" key="6">
    <source>
        <dbReference type="SAM" id="MobiDB-lite"/>
    </source>
</evidence>